<proteinExistence type="predicted"/>
<reference evidence="2 3" key="1">
    <citation type="submission" date="2014-04" db="EMBL/GenBank/DDBJ databases">
        <title>Evolutionary Origins and Diversification of the Mycorrhizal Mutualists.</title>
        <authorList>
            <consortium name="DOE Joint Genome Institute"/>
            <consortium name="Mycorrhizal Genomics Consortium"/>
            <person name="Kohler A."/>
            <person name="Kuo A."/>
            <person name="Nagy L.G."/>
            <person name="Floudas D."/>
            <person name="Copeland A."/>
            <person name="Barry K.W."/>
            <person name="Cichocki N."/>
            <person name="Veneault-Fourrey C."/>
            <person name="LaButti K."/>
            <person name="Lindquist E.A."/>
            <person name="Lipzen A."/>
            <person name="Lundell T."/>
            <person name="Morin E."/>
            <person name="Murat C."/>
            <person name="Riley R."/>
            <person name="Ohm R."/>
            <person name="Sun H."/>
            <person name="Tunlid A."/>
            <person name="Henrissat B."/>
            <person name="Grigoriev I.V."/>
            <person name="Hibbett D.S."/>
            <person name="Martin F."/>
        </authorList>
    </citation>
    <scope>NUCLEOTIDE SEQUENCE [LARGE SCALE GENOMIC DNA]</scope>
    <source>
        <strain evidence="2 3">FD-317 M1</strain>
    </source>
</reference>
<dbReference type="HOGENOM" id="CLU_2126912_0_0_1"/>
<dbReference type="GO" id="GO:0003729">
    <property type="term" value="F:mRNA binding"/>
    <property type="evidence" value="ECO:0007669"/>
    <property type="project" value="TreeGrafter"/>
</dbReference>
<dbReference type="OrthoDB" id="6103986at2759"/>
<dbReference type="InterPro" id="IPR007275">
    <property type="entry name" value="YTH_domain"/>
</dbReference>
<dbReference type="Proteomes" id="UP000053593">
    <property type="component" value="Unassembled WGS sequence"/>
</dbReference>
<dbReference type="Pfam" id="PF04146">
    <property type="entry name" value="YTH"/>
    <property type="match status" value="1"/>
</dbReference>
<dbReference type="PANTHER" id="PTHR12357">
    <property type="entry name" value="YTH YT521-B HOMOLOGY DOMAIN-CONTAINING"/>
    <property type="match status" value="1"/>
</dbReference>
<dbReference type="GO" id="GO:0005654">
    <property type="term" value="C:nucleoplasm"/>
    <property type="evidence" value="ECO:0007669"/>
    <property type="project" value="TreeGrafter"/>
</dbReference>
<organism evidence="2 3">
    <name type="scientific">Collybiopsis luxurians FD-317 M1</name>
    <dbReference type="NCBI Taxonomy" id="944289"/>
    <lineage>
        <taxon>Eukaryota</taxon>
        <taxon>Fungi</taxon>
        <taxon>Dikarya</taxon>
        <taxon>Basidiomycota</taxon>
        <taxon>Agaricomycotina</taxon>
        <taxon>Agaricomycetes</taxon>
        <taxon>Agaricomycetidae</taxon>
        <taxon>Agaricales</taxon>
        <taxon>Marasmiineae</taxon>
        <taxon>Omphalotaceae</taxon>
        <taxon>Collybiopsis</taxon>
        <taxon>Collybiopsis luxurians</taxon>
    </lineage>
</organism>
<accession>A0A0D0BFT3</accession>
<protein>
    <recommendedName>
        <fullName evidence="1">YTH domain-containing protein</fullName>
    </recommendedName>
</protein>
<gene>
    <name evidence="2" type="ORF">GYMLUDRAFT_131327</name>
</gene>
<evidence type="ECO:0000259" key="1">
    <source>
        <dbReference type="PROSITE" id="PS50882"/>
    </source>
</evidence>
<dbReference type="Gene3D" id="3.10.590.10">
    <property type="entry name" value="ph1033 like domains"/>
    <property type="match status" value="1"/>
</dbReference>
<evidence type="ECO:0000313" key="2">
    <source>
        <dbReference type="EMBL" id="KIK62780.1"/>
    </source>
</evidence>
<sequence>VQKNLWATQKHIEEILDEAYQTSSEIFLIFAASNSGEFYGYAKWVVSSSLDYTMSKPFKVKWICTERLPFNRVNHLRNAWNDDRPVRVSNDGMELEPAVGALLLKEWVKERKRR</sequence>
<dbReference type="GO" id="GO:1990247">
    <property type="term" value="F:N6-methyladenosine-containing RNA reader activity"/>
    <property type="evidence" value="ECO:0007669"/>
    <property type="project" value="TreeGrafter"/>
</dbReference>
<keyword evidence="3" id="KW-1185">Reference proteome</keyword>
<dbReference type="CDD" id="cd21134">
    <property type="entry name" value="YTH"/>
    <property type="match status" value="1"/>
</dbReference>
<dbReference type="PROSITE" id="PS50882">
    <property type="entry name" value="YTH"/>
    <property type="match status" value="1"/>
</dbReference>
<name>A0A0D0BFT3_9AGAR</name>
<dbReference type="AlphaFoldDB" id="A0A0D0BFT3"/>
<dbReference type="EMBL" id="KN834766">
    <property type="protein sequence ID" value="KIK62780.1"/>
    <property type="molecule type" value="Genomic_DNA"/>
</dbReference>
<dbReference type="GO" id="GO:0000398">
    <property type="term" value="P:mRNA splicing, via spliceosome"/>
    <property type="evidence" value="ECO:0007669"/>
    <property type="project" value="TreeGrafter"/>
</dbReference>
<dbReference type="GO" id="GO:0000381">
    <property type="term" value="P:regulation of alternative mRNA splicing, via spliceosome"/>
    <property type="evidence" value="ECO:0007669"/>
    <property type="project" value="TreeGrafter"/>
</dbReference>
<dbReference type="PANTHER" id="PTHR12357:SF3">
    <property type="entry name" value="YTH DOMAIN-CONTAINING PROTEIN 1"/>
    <property type="match status" value="1"/>
</dbReference>
<dbReference type="InterPro" id="IPR045168">
    <property type="entry name" value="YTH_prot"/>
</dbReference>
<feature type="domain" description="YTH" evidence="1">
    <location>
        <begin position="1"/>
        <end position="107"/>
    </location>
</feature>
<feature type="non-terminal residue" evidence="2">
    <location>
        <position position="114"/>
    </location>
</feature>
<feature type="non-terminal residue" evidence="2">
    <location>
        <position position="1"/>
    </location>
</feature>
<evidence type="ECO:0000313" key="3">
    <source>
        <dbReference type="Proteomes" id="UP000053593"/>
    </source>
</evidence>